<sequence>MKVSIIIPVYNVENYLVRCLDSVTAQTCQDIECILVDDCGNDHSVQIAEDYIQTYQGPIVFKFLHHTKNRGLAAARNTGIDAATGDYLFFLDSDDTIVDDCIESLLALFGKYPDIDFAQGNILAEDGTISSYGFQREMPEYTADAAVIYRIMLSEITTVAWNRLIRRDFVLTHKLYFPEGYFTEDMYWGYFIAKHVKAVSFTHKGLYTYYINEGSMMTSPKKSTRMKWFTSRLWTSGVYLTDIRKGGANKYQRQYLAVNLLSCLVELANIKSVAQWLRFWSRVCRMSLSIIHKTTWHRFLLFVCLMPPVCFLASKDKIRWRIQQRIIPFV</sequence>
<keyword evidence="5" id="KW-1185">Reference proteome</keyword>
<evidence type="ECO:0000313" key="4">
    <source>
        <dbReference type="EMBL" id="SEV87106.1"/>
    </source>
</evidence>
<dbReference type="InterPro" id="IPR001173">
    <property type="entry name" value="Glyco_trans_2-like"/>
</dbReference>
<dbReference type="EMBL" id="FOIQ01000001">
    <property type="protein sequence ID" value="SEV87106.1"/>
    <property type="molecule type" value="Genomic_DNA"/>
</dbReference>
<evidence type="ECO:0000259" key="3">
    <source>
        <dbReference type="Pfam" id="PF00535"/>
    </source>
</evidence>
<evidence type="ECO:0000256" key="1">
    <source>
        <dbReference type="ARBA" id="ARBA00022676"/>
    </source>
</evidence>
<dbReference type="Proteomes" id="UP000199373">
    <property type="component" value="Unassembled WGS sequence"/>
</dbReference>
<dbReference type="PANTHER" id="PTHR22916">
    <property type="entry name" value="GLYCOSYLTRANSFERASE"/>
    <property type="match status" value="1"/>
</dbReference>
<protein>
    <submittedName>
        <fullName evidence="4">Glycosyltransferase involved in cell wall bisynthesis</fullName>
    </submittedName>
</protein>
<dbReference type="PANTHER" id="PTHR22916:SF51">
    <property type="entry name" value="GLYCOSYLTRANSFERASE EPSH-RELATED"/>
    <property type="match status" value="1"/>
</dbReference>
<organism evidence="4 5">
    <name type="scientific">Prevotella aff. ruminicola Tc2-24</name>
    <dbReference type="NCBI Taxonomy" id="81582"/>
    <lineage>
        <taxon>Bacteria</taxon>
        <taxon>Pseudomonadati</taxon>
        <taxon>Bacteroidota</taxon>
        <taxon>Bacteroidia</taxon>
        <taxon>Bacteroidales</taxon>
        <taxon>Prevotellaceae</taxon>
        <taxon>Prevotella</taxon>
    </lineage>
</organism>
<accession>A0A1I0MH40</accession>
<reference evidence="4 5" key="1">
    <citation type="submission" date="2016-10" db="EMBL/GenBank/DDBJ databases">
        <authorList>
            <person name="de Groot N.N."/>
        </authorList>
    </citation>
    <scope>NUCLEOTIDE SEQUENCE [LARGE SCALE GENOMIC DNA]</scope>
    <source>
        <strain evidence="4 5">TC2-24</strain>
    </source>
</reference>
<feature type="domain" description="Glycosyltransferase 2-like" evidence="3">
    <location>
        <begin position="4"/>
        <end position="150"/>
    </location>
</feature>
<evidence type="ECO:0000256" key="2">
    <source>
        <dbReference type="ARBA" id="ARBA00022679"/>
    </source>
</evidence>
<keyword evidence="1" id="KW-0328">Glycosyltransferase</keyword>
<dbReference type="SUPFAM" id="SSF53448">
    <property type="entry name" value="Nucleotide-diphospho-sugar transferases"/>
    <property type="match status" value="1"/>
</dbReference>
<dbReference type="CDD" id="cd00761">
    <property type="entry name" value="Glyco_tranf_GTA_type"/>
    <property type="match status" value="1"/>
</dbReference>
<dbReference type="RefSeq" id="WP_177178365.1">
    <property type="nucleotide sequence ID" value="NZ_FOIQ01000001.1"/>
</dbReference>
<name>A0A1I0MH40_9BACT</name>
<evidence type="ECO:0000313" key="5">
    <source>
        <dbReference type="Proteomes" id="UP000199373"/>
    </source>
</evidence>
<dbReference type="Gene3D" id="3.90.550.10">
    <property type="entry name" value="Spore Coat Polysaccharide Biosynthesis Protein SpsA, Chain A"/>
    <property type="match status" value="1"/>
</dbReference>
<proteinExistence type="predicted"/>
<dbReference type="Pfam" id="PF00535">
    <property type="entry name" value="Glycos_transf_2"/>
    <property type="match status" value="1"/>
</dbReference>
<keyword evidence="2 4" id="KW-0808">Transferase</keyword>
<dbReference type="InterPro" id="IPR029044">
    <property type="entry name" value="Nucleotide-diphossugar_trans"/>
</dbReference>
<dbReference type="AlphaFoldDB" id="A0A1I0MH40"/>
<dbReference type="GO" id="GO:0016758">
    <property type="term" value="F:hexosyltransferase activity"/>
    <property type="evidence" value="ECO:0007669"/>
    <property type="project" value="UniProtKB-ARBA"/>
</dbReference>
<gene>
    <name evidence="4" type="ORF">SAMN04487850_0621</name>
</gene>